<sequence>MPLHLFFQFFYFIQESLILGLIFDQQILCRPELADLPEQLFVVSFVYPETGLMGAFRKFSEVLKFYFTSI</sequence>
<dbReference type="EMBL" id="MFKF01000236">
    <property type="protein sequence ID" value="OGG49268.1"/>
    <property type="molecule type" value="Genomic_DNA"/>
</dbReference>
<protein>
    <submittedName>
        <fullName evidence="1">Uncharacterized protein</fullName>
    </submittedName>
</protein>
<dbReference type="Proteomes" id="UP000178606">
    <property type="component" value="Unassembled WGS sequence"/>
</dbReference>
<name>A0A1F6CJJ4_HANXR</name>
<proteinExistence type="predicted"/>
<accession>A0A1F6CJJ4</accession>
<dbReference type="AlphaFoldDB" id="A0A1F6CJJ4"/>
<comment type="caution">
    <text evidence="1">The sequence shown here is derived from an EMBL/GenBank/DDBJ whole genome shotgun (WGS) entry which is preliminary data.</text>
</comment>
<organism evidence="1 2">
    <name type="scientific">Handelsmanbacteria sp. (strain RIFCSPLOWO2_12_FULL_64_10)</name>
    <dbReference type="NCBI Taxonomy" id="1817868"/>
    <lineage>
        <taxon>Bacteria</taxon>
        <taxon>Candidatus Handelsmaniibacteriota</taxon>
    </lineage>
</organism>
<gene>
    <name evidence="1" type="ORF">A3F84_26465</name>
</gene>
<evidence type="ECO:0000313" key="1">
    <source>
        <dbReference type="EMBL" id="OGG49268.1"/>
    </source>
</evidence>
<evidence type="ECO:0000313" key="2">
    <source>
        <dbReference type="Proteomes" id="UP000178606"/>
    </source>
</evidence>
<reference evidence="1 2" key="1">
    <citation type="journal article" date="2016" name="Nat. Commun.">
        <title>Thousands of microbial genomes shed light on interconnected biogeochemical processes in an aquifer system.</title>
        <authorList>
            <person name="Anantharaman K."/>
            <person name="Brown C.T."/>
            <person name="Hug L.A."/>
            <person name="Sharon I."/>
            <person name="Castelle C.J."/>
            <person name="Probst A.J."/>
            <person name="Thomas B.C."/>
            <person name="Singh A."/>
            <person name="Wilkins M.J."/>
            <person name="Karaoz U."/>
            <person name="Brodie E.L."/>
            <person name="Williams K.H."/>
            <person name="Hubbard S.S."/>
            <person name="Banfield J.F."/>
        </authorList>
    </citation>
    <scope>NUCLEOTIDE SEQUENCE [LARGE SCALE GENOMIC DNA]</scope>
    <source>
        <strain evidence="2">RIFCSPLOWO2_12_FULL_64_10</strain>
    </source>
</reference>